<accession>A0ABW7Q5K9</accession>
<protein>
    <submittedName>
        <fullName evidence="1">Uncharacterized protein</fullName>
    </submittedName>
</protein>
<proteinExistence type="predicted"/>
<dbReference type="EMBL" id="JBIQWL010000002">
    <property type="protein sequence ID" value="MFH8250137.1"/>
    <property type="molecule type" value="Genomic_DNA"/>
</dbReference>
<dbReference type="Proteomes" id="UP001610861">
    <property type="component" value="Unassembled WGS sequence"/>
</dbReference>
<comment type="caution">
    <text evidence="1">The sequence shown here is derived from an EMBL/GenBank/DDBJ whole genome shotgun (WGS) entry which is preliminary data.</text>
</comment>
<organism evidence="1 2">
    <name type="scientific">Microbacterium alkaliflavum</name>
    <dbReference type="NCBI Taxonomy" id="3248839"/>
    <lineage>
        <taxon>Bacteria</taxon>
        <taxon>Bacillati</taxon>
        <taxon>Actinomycetota</taxon>
        <taxon>Actinomycetes</taxon>
        <taxon>Micrococcales</taxon>
        <taxon>Microbacteriaceae</taxon>
        <taxon>Microbacterium</taxon>
    </lineage>
</organism>
<gene>
    <name evidence="1" type="ORF">ACH3VR_07210</name>
</gene>
<name>A0ABW7Q5K9_9MICO</name>
<keyword evidence="2" id="KW-1185">Reference proteome</keyword>
<reference evidence="1 2" key="1">
    <citation type="submission" date="2024-09" db="EMBL/GenBank/DDBJ databases">
        <authorList>
            <person name="Pan X."/>
        </authorList>
    </citation>
    <scope>NUCLEOTIDE SEQUENCE [LARGE SCALE GENOMIC DNA]</scope>
    <source>
        <strain evidence="1 2">B2969</strain>
    </source>
</reference>
<dbReference type="RefSeq" id="WP_396640074.1">
    <property type="nucleotide sequence ID" value="NZ_JBIQWL010000002.1"/>
</dbReference>
<evidence type="ECO:0000313" key="2">
    <source>
        <dbReference type="Proteomes" id="UP001610861"/>
    </source>
</evidence>
<sequence length="92" mass="9531">MIGGSRFLTTDDVADAVLDYARALAQYGRSDIVRFPALVDGVAATSWLTLGPSSGSTLAAVSVSDAPIGTLEGANEASEEISRRTRTLEGDV</sequence>
<evidence type="ECO:0000313" key="1">
    <source>
        <dbReference type="EMBL" id="MFH8250137.1"/>
    </source>
</evidence>